<keyword evidence="1" id="KW-0472">Membrane</keyword>
<dbReference type="GeneID" id="90071312"/>
<evidence type="ECO:0000256" key="2">
    <source>
        <dbReference type="SAM" id="SignalP"/>
    </source>
</evidence>
<accession>A0AAV5QES2</accession>
<organism evidence="3 4">
    <name type="scientific">Saccharomycopsis crataegensis</name>
    <dbReference type="NCBI Taxonomy" id="43959"/>
    <lineage>
        <taxon>Eukaryota</taxon>
        <taxon>Fungi</taxon>
        <taxon>Dikarya</taxon>
        <taxon>Ascomycota</taxon>
        <taxon>Saccharomycotina</taxon>
        <taxon>Saccharomycetes</taxon>
        <taxon>Saccharomycopsidaceae</taxon>
        <taxon>Saccharomycopsis</taxon>
    </lineage>
</organism>
<comment type="caution">
    <text evidence="3">The sequence shown here is derived from an EMBL/GenBank/DDBJ whole genome shotgun (WGS) entry which is preliminary data.</text>
</comment>
<dbReference type="RefSeq" id="XP_064850333.1">
    <property type="nucleotide sequence ID" value="XM_064994261.1"/>
</dbReference>
<evidence type="ECO:0000313" key="3">
    <source>
        <dbReference type="EMBL" id="GMM33333.1"/>
    </source>
</evidence>
<proteinExistence type="predicted"/>
<name>A0AAV5QES2_9ASCO</name>
<keyword evidence="2" id="KW-0732">Signal</keyword>
<sequence length="61" mass="6003">MQFTKTLIAATALFATAQATNNSTISSNSSYNGSANAAGSVKVSSSILGAAAAVVGFALLY</sequence>
<dbReference type="AlphaFoldDB" id="A0AAV5QES2"/>
<gene>
    <name evidence="3" type="ORF">DASC09_006580</name>
</gene>
<dbReference type="Proteomes" id="UP001360560">
    <property type="component" value="Unassembled WGS sequence"/>
</dbReference>
<feature type="transmembrane region" description="Helical" evidence="1">
    <location>
        <begin position="43"/>
        <end position="60"/>
    </location>
</feature>
<keyword evidence="4" id="KW-1185">Reference proteome</keyword>
<keyword evidence="1" id="KW-0812">Transmembrane</keyword>
<dbReference type="EMBL" id="BTFZ01000001">
    <property type="protein sequence ID" value="GMM33333.1"/>
    <property type="molecule type" value="Genomic_DNA"/>
</dbReference>
<protein>
    <submittedName>
        <fullName evidence="3">Uncharacterized protein</fullName>
    </submittedName>
</protein>
<feature type="signal peptide" evidence="2">
    <location>
        <begin position="1"/>
        <end position="19"/>
    </location>
</feature>
<reference evidence="3 4" key="1">
    <citation type="journal article" date="2023" name="Elife">
        <title>Identification of key yeast species and microbe-microbe interactions impacting larval growth of Drosophila in the wild.</title>
        <authorList>
            <person name="Mure A."/>
            <person name="Sugiura Y."/>
            <person name="Maeda R."/>
            <person name="Honda K."/>
            <person name="Sakurai N."/>
            <person name="Takahashi Y."/>
            <person name="Watada M."/>
            <person name="Katoh T."/>
            <person name="Gotoh A."/>
            <person name="Gotoh Y."/>
            <person name="Taniguchi I."/>
            <person name="Nakamura K."/>
            <person name="Hayashi T."/>
            <person name="Katayama T."/>
            <person name="Uemura T."/>
            <person name="Hattori Y."/>
        </authorList>
    </citation>
    <scope>NUCLEOTIDE SEQUENCE [LARGE SCALE GENOMIC DNA]</scope>
    <source>
        <strain evidence="3 4">SC-9</strain>
    </source>
</reference>
<evidence type="ECO:0000313" key="4">
    <source>
        <dbReference type="Proteomes" id="UP001360560"/>
    </source>
</evidence>
<keyword evidence="1" id="KW-1133">Transmembrane helix</keyword>
<evidence type="ECO:0000256" key="1">
    <source>
        <dbReference type="SAM" id="Phobius"/>
    </source>
</evidence>
<feature type="chain" id="PRO_5043730698" evidence="2">
    <location>
        <begin position="20"/>
        <end position="61"/>
    </location>
</feature>